<reference evidence="2" key="1">
    <citation type="submission" date="2022-10" db="EMBL/GenBank/DDBJ databases">
        <title>The WGS of Solirubrobacter ginsenosidimutans DSM 21036.</title>
        <authorList>
            <person name="Jiang Z."/>
        </authorList>
    </citation>
    <scope>NUCLEOTIDE SEQUENCE</scope>
    <source>
        <strain evidence="2">DSM 21036</strain>
    </source>
</reference>
<keyword evidence="1" id="KW-0472">Membrane</keyword>
<gene>
    <name evidence="2" type="ORF">OM076_27280</name>
</gene>
<evidence type="ECO:0000256" key="1">
    <source>
        <dbReference type="SAM" id="Phobius"/>
    </source>
</evidence>
<organism evidence="2 3">
    <name type="scientific">Solirubrobacter ginsenosidimutans</name>
    <dbReference type="NCBI Taxonomy" id="490573"/>
    <lineage>
        <taxon>Bacteria</taxon>
        <taxon>Bacillati</taxon>
        <taxon>Actinomycetota</taxon>
        <taxon>Thermoleophilia</taxon>
        <taxon>Solirubrobacterales</taxon>
        <taxon>Solirubrobacteraceae</taxon>
        <taxon>Solirubrobacter</taxon>
    </lineage>
</organism>
<dbReference type="AlphaFoldDB" id="A0A9X3MWK1"/>
<dbReference type="Proteomes" id="UP001149140">
    <property type="component" value="Unassembled WGS sequence"/>
</dbReference>
<keyword evidence="3" id="KW-1185">Reference proteome</keyword>
<name>A0A9X3MWK1_9ACTN</name>
<evidence type="ECO:0000313" key="3">
    <source>
        <dbReference type="Proteomes" id="UP001149140"/>
    </source>
</evidence>
<keyword evidence="1" id="KW-1133">Transmembrane helix</keyword>
<feature type="transmembrane region" description="Helical" evidence="1">
    <location>
        <begin position="35"/>
        <end position="55"/>
    </location>
</feature>
<keyword evidence="1" id="KW-0812">Transmembrane</keyword>
<dbReference type="RefSeq" id="WP_270043253.1">
    <property type="nucleotide sequence ID" value="NZ_JAPDOD010000029.1"/>
</dbReference>
<evidence type="ECO:0008006" key="4">
    <source>
        <dbReference type="Google" id="ProtNLM"/>
    </source>
</evidence>
<dbReference type="EMBL" id="JAPDOD010000029">
    <property type="protein sequence ID" value="MDA0164005.1"/>
    <property type="molecule type" value="Genomic_DNA"/>
</dbReference>
<accession>A0A9X3MWK1</accession>
<sequence>MIDELLAPLAPQEPGDAEIRALLARADRRTKRRRIKIAGATAFAAVAVTATLAALPSDPKAPRTAHSILTTSAALAADQPSPGAWTGYRYVREVELRDGDGYTVERSEESWVSSDWMGRRVSPEAKVVSGTIPPEHKAPPLPAAIRKEIDRNPAQLSPEALAALRNAASVAKPDPKTVLAGRTLEAPGGMPNLYGDGALYKVPLDQLPTDPEQLGTLLLQAHKDGRWTPGGSWDPLSSGVKYDVLRDLLVLLTDANATSQQRAAMITVLTEYEGSTPLESVKDHRGREGRGVDIPTGRATVRVIFSPDTSELLEWSEPGEVHTYLQFGHVASIGERP</sequence>
<evidence type="ECO:0000313" key="2">
    <source>
        <dbReference type="EMBL" id="MDA0164005.1"/>
    </source>
</evidence>
<proteinExistence type="predicted"/>
<comment type="caution">
    <text evidence="2">The sequence shown here is derived from an EMBL/GenBank/DDBJ whole genome shotgun (WGS) entry which is preliminary data.</text>
</comment>
<protein>
    <recommendedName>
        <fullName evidence="4">CU044_5270 family protein</fullName>
    </recommendedName>
</protein>